<dbReference type="CDD" id="cd02888">
    <property type="entry name" value="RNR_II_dimer"/>
    <property type="match status" value="1"/>
</dbReference>
<name>A0A0F9GIP7_9ZZZZ</name>
<dbReference type="Gene3D" id="3.20.70.20">
    <property type="match status" value="1"/>
</dbReference>
<evidence type="ECO:0000256" key="7">
    <source>
        <dbReference type="ARBA" id="ARBA00023157"/>
    </source>
</evidence>
<dbReference type="InterPro" id="IPR050862">
    <property type="entry name" value="RdRp_reductase_class-2"/>
</dbReference>
<dbReference type="Pfam" id="PF02867">
    <property type="entry name" value="Ribonuc_red_lgC"/>
    <property type="match status" value="1"/>
</dbReference>
<feature type="domain" description="Ribonucleotide reductase large subunit N-terminal" evidence="10">
    <location>
        <begin position="7"/>
        <end position="87"/>
    </location>
</feature>
<keyword evidence="5" id="KW-0547">Nucleotide-binding</keyword>
<protein>
    <recommendedName>
        <fullName evidence="3">ribonucleoside-diphosphate reductase</fullName>
        <ecNumber evidence="3">1.17.4.1</ecNumber>
    </recommendedName>
</protein>
<dbReference type="InterPro" id="IPR013344">
    <property type="entry name" value="RNR_NrdJ/NrdZ"/>
</dbReference>
<dbReference type="EC" id="1.17.4.1" evidence="3"/>
<dbReference type="GO" id="GO:0005524">
    <property type="term" value="F:ATP binding"/>
    <property type="evidence" value="ECO:0007669"/>
    <property type="project" value="InterPro"/>
</dbReference>
<evidence type="ECO:0000259" key="10">
    <source>
        <dbReference type="Pfam" id="PF00317"/>
    </source>
</evidence>
<dbReference type="GO" id="GO:0004748">
    <property type="term" value="F:ribonucleoside-diphosphate reductase activity, thioredoxin disulfide as acceptor"/>
    <property type="evidence" value="ECO:0007669"/>
    <property type="project" value="UniProtKB-EC"/>
</dbReference>
<comment type="caution">
    <text evidence="12">The sequence shown here is derived from an EMBL/GenBank/DDBJ whole genome shotgun (WGS) entry which is preliminary data.</text>
</comment>
<evidence type="ECO:0000256" key="1">
    <source>
        <dbReference type="ARBA" id="ARBA00001922"/>
    </source>
</evidence>
<keyword evidence="4" id="KW-0846">Cobalamin</keyword>
<dbReference type="UniPathway" id="UPA00326"/>
<keyword evidence="6" id="KW-0560">Oxidoreductase</keyword>
<dbReference type="GO" id="GO:0031419">
    <property type="term" value="F:cobalamin binding"/>
    <property type="evidence" value="ECO:0007669"/>
    <property type="project" value="UniProtKB-KW"/>
</dbReference>
<feature type="non-terminal residue" evidence="12">
    <location>
        <position position="407"/>
    </location>
</feature>
<dbReference type="EMBL" id="LAZR01026259">
    <property type="protein sequence ID" value="KKL69295.1"/>
    <property type="molecule type" value="Genomic_DNA"/>
</dbReference>
<comment type="catalytic activity">
    <reaction evidence="9">
        <text>a 2'-deoxyribonucleoside 5'-diphosphate + [thioredoxin]-disulfide + H2O = a ribonucleoside 5'-diphosphate + [thioredoxin]-dithiol</text>
        <dbReference type="Rhea" id="RHEA:23252"/>
        <dbReference type="Rhea" id="RHEA-COMP:10698"/>
        <dbReference type="Rhea" id="RHEA-COMP:10700"/>
        <dbReference type="ChEBI" id="CHEBI:15377"/>
        <dbReference type="ChEBI" id="CHEBI:29950"/>
        <dbReference type="ChEBI" id="CHEBI:50058"/>
        <dbReference type="ChEBI" id="CHEBI:57930"/>
        <dbReference type="ChEBI" id="CHEBI:73316"/>
        <dbReference type="EC" id="1.17.4.1"/>
    </reaction>
</comment>
<evidence type="ECO:0000256" key="9">
    <source>
        <dbReference type="ARBA" id="ARBA00047754"/>
    </source>
</evidence>
<dbReference type="SUPFAM" id="SSF48168">
    <property type="entry name" value="R1 subunit of ribonucleotide reductase, N-terminal domain"/>
    <property type="match status" value="1"/>
</dbReference>
<dbReference type="InterPro" id="IPR000788">
    <property type="entry name" value="RNR_lg_C"/>
</dbReference>
<keyword evidence="7" id="KW-1015">Disulfide bond</keyword>
<dbReference type="InterPro" id="IPR008926">
    <property type="entry name" value="RNR_R1-su_N"/>
</dbReference>
<evidence type="ECO:0000256" key="8">
    <source>
        <dbReference type="ARBA" id="ARBA00023285"/>
    </source>
</evidence>
<comment type="similarity">
    <text evidence="2">Belongs to the ribonucleoside diphosphate reductase class-2 family.</text>
</comment>
<evidence type="ECO:0000256" key="5">
    <source>
        <dbReference type="ARBA" id="ARBA00022741"/>
    </source>
</evidence>
<proteinExistence type="inferred from homology"/>
<evidence type="ECO:0000256" key="4">
    <source>
        <dbReference type="ARBA" id="ARBA00022628"/>
    </source>
</evidence>
<evidence type="ECO:0000256" key="3">
    <source>
        <dbReference type="ARBA" id="ARBA00012274"/>
    </source>
</evidence>
<dbReference type="PANTHER" id="PTHR43371">
    <property type="entry name" value="VITAMIN B12-DEPENDENT RIBONUCLEOTIDE REDUCTASE"/>
    <property type="match status" value="1"/>
</dbReference>
<evidence type="ECO:0000256" key="2">
    <source>
        <dbReference type="ARBA" id="ARBA00007405"/>
    </source>
</evidence>
<evidence type="ECO:0000259" key="11">
    <source>
        <dbReference type="Pfam" id="PF02867"/>
    </source>
</evidence>
<dbReference type="NCBIfam" id="TIGR02504">
    <property type="entry name" value="NrdJ_Z"/>
    <property type="match status" value="1"/>
</dbReference>
<dbReference type="InterPro" id="IPR013509">
    <property type="entry name" value="RNR_lsu_N"/>
</dbReference>
<dbReference type="PRINTS" id="PR01183">
    <property type="entry name" value="RIBORDTASEM1"/>
</dbReference>
<dbReference type="PANTHER" id="PTHR43371:SF1">
    <property type="entry name" value="RIBONUCLEOSIDE-DIPHOSPHATE REDUCTASE"/>
    <property type="match status" value="1"/>
</dbReference>
<gene>
    <name evidence="12" type="ORF">LCGC14_2116390</name>
</gene>
<accession>A0A0F9GIP7</accession>
<evidence type="ECO:0000256" key="6">
    <source>
        <dbReference type="ARBA" id="ARBA00023002"/>
    </source>
</evidence>
<sequence length="407" mass="44689">MIKKLHLDANALRTLQARYLRKDESGRLTETPEQLFERVAHCIAGAECAHGAPKSAIKKIENVFIKMMMRGKFLPNSPTLMNAHRAMGMLSACFVLPIEDSIDGIFDSVKHTAQIQKAGGGTGFSFDRLRPTGDYIASSGGRTSGPISFWKVFCEATRAIQQGAFRRGANMAMMSTDHPDILKFITAKTDPAQFENFNISVKVTDQFMQSLDGDSAARHLVINPRTHQRYYLPRDLDIAGYGISDLIPAEQSDGGGCYTCGDLWRLIVRGAWATGEPGVCFIDTVNAANPTPAAGRIEATNPCGEQPLLDYEACNLGSIDLAKFVDDGQFDERGFAEMVRLGVRFLDDVIDVNDYVIEPIERICKANRKIGLGVMGLADAMFRLGIKYDSDEGLAFGEQVAKLLTQE</sequence>
<dbReference type="Pfam" id="PF00317">
    <property type="entry name" value="Ribonuc_red_lgN"/>
    <property type="match status" value="1"/>
</dbReference>
<comment type="cofactor">
    <cofactor evidence="1">
        <name>adenosylcob(III)alamin</name>
        <dbReference type="ChEBI" id="CHEBI:18408"/>
    </cofactor>
</comment>
<dbReference type="GO" id="GO:0009263">
    <property type="term" value="P:deoxyribonucleotide biosynthetic process"/>
    <property type="evidence" value="ECO:0007669"/>
    <property type="project" value="InterPro"/>
</dbReference>
<organism evidence="12">
    <name type="scientific">marine sediment metagenome</name>
    <dbReference type="NCBI Taxonomy" id="412755"/>
    <lineage>
        <taxon>unclassified sequences</taxon>
        <taxon>metagenomes</taxon>
        <taxon>ecological metagenomes</taxon>
    </lineage>
</organism>
<dbReference type="AlphaFoldDB" id="A0A0F9GIP7"/>
<keyword evidence="8" id="KW-0170">Cobalt</keyword>
<feature type="domain" description="Ribonucleotide reductase large subunit C-terminal" evidence="11">
    <location>
        <begin position="91"/>
        <end position="405"/>
    </location>
</feature>
<reference evidence="12" key="1">
    <citation type="journal article" date="2015" name="Nature">
        <title>Complex archaea that bridge the gap between prokaryotes and eukaryotes.</title>
        <authorList>
            <person name="Spang A."/>
            <person name="Saw J.H."/>
            <person name="Jorgensen S.L."/>
            <person name="Zaremba-Niedzwiedzka K."/>
            <person name="Martijn J."/>
            <person name="Lind A.E."/>
            <person name="van Eijk R."/>
            <person name="Schleper C."/>
            <person name="Guy L."/>
            <person name="Ettema T.J."/>
        </authorList>
    </citation>
    <scope>NUCLEOTIDE SEQUENCE</scope>
</reference>
<evidence type="ECO:0000313" key="12">
    <source>
        <dbReference type="EMBL" id="KKL69295.1"/>
    </source>
</evidence>
<dbReference type="SUPFAM" id="SSF51998">
    <property type="entry name" value="PFL-like glycyl radical enzymes"/>
    <property type="match status" value="1"/>
</dbReference>